<evidence type="ECO:0000313" key="4">
    <source>
        <dbReference type="EMBL" id="GJG28910.1"/>
    </source>
</evidence>
<evidence type="ECO:0000313" key="5">
    <source>
        <dbReference type="Proteomes" id="UP000887043"/>
    </source>
</evidence>
<dbReference type="Gene3D" id="3.10.310.50">
    <property type="match status" value="1"/>
</dbReference>
<dbReference type="InterPro" id="IPR007621">
    <property type="entry name" value="TPM_dom"/>
</dbReference>
<feature type="signal peptide" evidence="2">
    <location>
        <begin position="1"/>
        <end position="25"/>
    </location>
</feature>
<feature type="transmembrane region" description="Helical" evidence="1">
    <location>
        <begin position="181"/>
        <end position="200"/>
    </location>
</feature>
<keyword evidence="1" id="KW-0812">Transmembrane</keyword>
<dbReference type="EMBL" id="BPTR01000001">
    <property type="protein sequence ID" value="GJG28910.1"/>
    <property type="molecule type" value="Genomic_DNA"/>
</dbReference>
<keyword evidence="1" id="KW-0472">Membrane</keyword>
<protein>
    <recommendedName>
        <fullName evidence="3">TPM domain-containing protein</fullName>
    </recommendedName>
</protein>
<sequence>MKLPMKIKSALLTLMVLLATIGTFAQIPDKPNPPKLVNDFAGILPDANIMEDSLEEFARKTSNQIVVVTINDLEGLDKADFAQQLGQKWGVGGKKYNNGIVILIKAKNETKGEAFIATGYGMEGALPDAVCYKVVNHEMIPHFKENNYSEGVWAALHILMPIAKGEIDVNNYAEDADDDTFIGIVFIFVLIFLFILYCFFGDKHSGGKGGSATFGGFGGGFYHGSSGGSSGFGGFGGFGGGSFGGGGAGGSW</sequence>
<evidence type="ECO:0000256" key="2">
    <source>
        <dbReference type="SAM" id="SignalP"/>
    </source>
</evidence>
<evidence type="ECO:0000259" key="3">
    <source>
        <dbReference type="Pfam" id="PF04536"/>
    </source>
</evidence>
<keyword evidence="2" id="KW-0732">Signal</keyword>
<dbReference type="Pfam" id="PF04536">
    <property type="entry name" value="TPM_phosphatase"/>
    <property type="match status" value="1"/>
</dbReference>
<comment type="caution">
    <text evidence="4">The sequence shown here is derived from an EMBL/GenBank/DDBJ whole genome shotgun (WGS) entry which is preliminary data.</text>
</comment>
<accession>A0AA37HXR1</accession>
<dbReference type="PANTHER" id="PTHR30373:SF2">
    <property type="entry name" value="UPF0603 PROTEIN YGCG"/>
    <property type="match status" value="1"/>
</dbReference>
<gene>
    <name evidence="4" type="ORF">PRRU23_26100</name>
</gene>
<dbReference type="Proteomes" id="UP000887043">
    <property type="component" value="Unassembled WGS sequence"/>
</dbReference>
<feature type="domain" description="TPM" evidence="3">
    <location>
        <begin position="37"/>
        <end position="156"/>
    </location>
</feature>
<dbReference type="PANTHER" id="PTHR30373">
    <property type="entry name" value="UPF0603 PROTEIN YGCG"/>
    <property type="match status" value="1"/>
</dbReference>
<organism evidence="4 5">
    <name type="scientific">Segatella bryantii</name>
    <name type="common">Prevotella bryantii</name>
    <dbReference type="NCBI Taxonomy" id="77095"/>
    <lineage>
        <taxon>Bacteria</taxon>
        <taxon>Pseudomonadati</taxon>
        <taxon>Bacteroidota</taxon>
        <taxon>Bacteroidia</taxon>
        <taxon>Bacteroidales</taxon>
        <taxon>Prevotellaceae</taxon>
        <taxon>Segatella</taxon>
    </lineage>
</organism>
<evidence type="ECO:0000256" key="1">
    <source>
        <dbReference type="SAM" id="Phobius"/>
    </source>
</evidence>
<feature type="chain" id="PRO_5041265604" description="TPM domain-containing protein" evidence="2">
    <location>
        <begin position="26"/>
        <end position="252"/>
    </location>
</feature>
<reference evidence="4" key="1">
    <citation type="submission" date="2021-08" db="EMBL/GenBank/DDBJ databases">
        <title>Prevotella lacticifex sp. nov., isolated from rumen of cow.</title>
        <authorList>
            <person name="Shinkai T."/>
            <person name="Ikeyama N."/>
            <person name="Kumagai M."/>
            <person name="Ohmori H."/>
            <person name="Sakamoto M."/>
            <person name="Ohkuma M."/>
            <person name="Mitsumori M."/>
        </authorList>
    </citation>
    <scope>NUCLEOTIDE SEQUENCE</scope>
    <source>
        <strain evidence="4">DSM 11371</strain>
    </source>
</reference>
<keyword evidence="1" id="KW-1133">Transmembrane helix</keyword>
<proteinExistence type="predicted"/>
<name>A0AA37HXR1_SEGBR</name>
<dbReference type="AlphaFoldDB" id="A0AA37HXR1"/>